<dbReference type="GO" id="GO:0007219">
    <property type="term" value="P:Notch signaling pathway"/>
    <property type="evidence" value="ECO:0007669"/>
    <property type="project" value="TreeGrafter"/>
</dbReference>
<dbReference type="PANTHER" id="PTHR45702">
    <property type="entry name" value="ADAM10/ADAM17 METALLOPEPTIDASE FAMILY MEMBER"/>
    <property type="match status" value="1"/>
</dbReference>
<dbReference type="InterPro" id="IPR051489">
    <property type="entry name" value="ADAM_Metalloproteinase"/>
</dbReference>
<dbReference type="EMBL" id="CAJVCH010285964">
    <property type="protein sequence ID" value="CAG7784923.1"/>
    <property type="molecule type" value="Genomic_DNA"/>
</dbReference>
<dbReference type="InterPro" id="IPR001762">
    <property type="entry name" value="Disintegrin_dom"/>
</dbReference>
<feature type="non-terminal residue" evidence="5">
    <location>
        <position position="1"/>
    </location>
</feature>
<proteinExistence type="predicted"/>
<evidence type="ECO:0000256" key="2">
    <source>
        <dbReference type="SAM" id="MobiDB-lite"/>
    </source>
</evidence>
<feature type="compositionally biased region" description="Basic residues" evidence="2">
    <location>
        <begin position="279"/>
        <end position="295"/>
    </location>
</feature>
<keyword evidence="6" id="KW-1185">Reference proteome</keyword>
<dbReference type="GO" id="GO:0004222">
    <property type="term" value="F:metalloendopeptidase activity"/>
    <property type="evidence" value="ECO:0007669"/>
    <property type="project" value="TreeGrafter"/>
</dbReference>
<dbReference type="GO" id="GO:0005886">
    <property type="term" value="C:plasma membrane"/>
    <property type="evidence" value="ECO:0007669"/>
    <property type="project" value="TreeGrafter"/>
</dbReference>
<accession>A0A8J2KZJ2</accession>
<evidence type="ECO:0000313" key="5">
    <source>
        <dbReference type="EMBL" id="CAG7784923.1"/>
    </source>
</evidence>
<sequence>EECDCGWEEDCKESCCFPMRLRAHPYEPPCRLRPSKSCSPSQGPCCTGNCTMKSGDKCRDDNGCRDASFCDGFQPFCPQSVSKPNKTVCNKESVCFMGECTGSICLAYGLESCQCNPEPWESSKKLCELCCKVPGEGNPCLSSFQLNDPGNDVPDIYSKPGSPCKNYTGYCDAYQTCREIDPAGPLATLRKLLLADEGLAFIADWIDNHWYAVIAFVIIVILFMIGTAQLCGKRAKARLRKLTVMHSNVEAIQIQRAYLEDVGDHTVHPVAVRKKIPFKKKVRERRSKHRNRRTKDKPTENANPPKAPSKFGGTLWRKRRPVNKSNSKKAATEDSHGLPQF</sequence>
<protein>
    <recommendedName>
        <fullName evidence="4">Disintegrin domain-containing protein</fullName>
    </recommendedName>
</protein>
<keyword evidence="3" id="KW-1133">Transmembrane helix</keyword>
<dbReference type="OrthoDB" id="2149267at2759"/>
<keyword evidence="3" id="KW-0472">Membrane</keyword>
<organism evidence="5 6">
    <name type="scientific">Allacma fusca</name>
    <dbReference type="NCBI Taxonomy" id="39272"/>
    <lineage>
        <taxon>Eukaryota</taxon>
        <taxon>Metazoa</taxon>
        <taxon>Ecdysozoa</taxon>
        <taxon>Arthropoda</taxon>
        <taxon>Hexapoda</taxon>
        <taxon>Collembola</taxon>
        <taxon>Symphypleona</taxon>
        <taxon>Sminthuridae</taxon>
        <taxon>Allacma</taxon>
    </lineage>
</organism>
<name>A0A8J2KZJ2_9HEXA</name>
<dbReference type="AlphaFoldDB" id="A0A8J2KZJ2"/>
<feature type="compositionally biased region" description="Basic and acidic residues" evidence="2">
    <location>
        <begin position="330"/>
        <end position="341"/>
    </location>
</feature>
<evidence type="ECO:0000256" key="1">
    <source>
        <dbReference type="PROSITE-ProRule" id="PRU00068"/>
    </source>
</evidence>
<dbReference type="InterPro" id="IPR049038">
    <property type="entry name" value="ADAM10_Cys-rich"/>
</dbReference>
<dbReference type="PROSITE" id="PS50214">
    <property type="entry name" value="DISINTEGRIN_2"/>
    <property type="match status" value="1"/>
</dbReference>
<comment type="caution">
    <text evidence="1">Lacks conserved residue(s) required for the propagation of feature annotation.</text>
</comment>
<dbReference type="GO" id="GO:0006509">
    <property type="term" value="P:membrane protein ectodomain proteolysis"/>
    <property type="evidence" value="ECO:0007669"/>
    <property type="project" value="TreeGrafter"/>
</dbReference>
<reference evidence="5" key="1">
    <citation type="submission" date="2021-06" db="EMBL/GenBank/DDBJ databases">
        <authorList>
            <person name="Hodson N. C."/>
            <person name="Mongue J. A."/>
            <person name="Jaron S. K."/>
        </authorList>
    </citation>
    <scope>NUCLEOTIDE SEQUENCE</scope>
</reference>
<evidence type="ECO:0000313" key="6">
    <source>
        <dbReference type="Proteomes" id="UP000708208"/>
    </source>
</evidence>
<feature type="region of interest" description="Disordered" evidence="2">
    <location>
        <begin position="279"/>
        <end position="341"/>
    </location>
</feature>
<dbReference type="Pfam" id="PF21299">
    <property type="entry name" value="ADAM10_Cys-rich"/>
    <property type="match status" value="1"/>
</dbReference>
<gene>
    <name evidence="5" type="ORF">AFUS01_LOCUS23581</name>
</gene>
<dbReference type="SMART" id="SM00050">
    <property type="entry name" value="DISIN"/>
    <property type="match status" value="1"/>
</dbReference>
<evidence type="ECO:0000256" key="3">
    <source>
        <dbReference type="SAM" id="Phobius"/>
    </source>
</evidence>
<feature type="transmembrane region" description="Helical" evidence="3">
    <location>
        <begin position="210"/>
        <end position="231"/>
    </location>
</feature>
<evidence type="ECO:0000259" key="4">
    <source>
        <dbReference type="PROSITE" id="PS50214"/>
    </source>
</evidence>
<dbReference type="PANTHER" id="PTHR45702:SF3">
    <property type="entry name" value="KUZBANIAN-LIKE, ISOFORM A"/>
    <property type="match status" value="1"/>
</dbReference>
<dbReference type="Pfam" id="PF00200">
    <property type="entry name" value="Disintegrin"/>
    <property type="match status" value="1"/>
</dbReference>
<comment type="caution">
    <text evidence="5">The sequence shown here is derived from an EMBL/GenBank/DDBJ whole genome shotgun (WGS) entry which is preliminary data.</text>
</comment>
<dbReference type="Proteomes" id="UP000708208">
    <property type="component" value="Unassembled WGS sequence"/>
</dbReference>
<feature type="domain" description="Disintegrin" evidence="4">
    <location>
        <begin position="1"/>
        <end position="85"/>
    </location>
</feature>
<keyword evidence="3" id="KW-0812">Transmembrane</keyword>